<evidence type="ECO:0000313" key="1">
    <source>
        <dbReference type="EMBL" id="RNA15120.1"/>
    </source>
</evidence>
<name>A0A3M7QUS8_BRAPC</name>
<sequence>MISNNSKNLTEHDDKKLNEMFSLKLKLILRRLKKYSKSKPFNIFLWAFGYCNENNKLFLWLRR</sequence>
<dbReference type="AlphaFoldDB" id="A0A3M7QUS8"/>
<keyword evidence="2" id="KW-1185">Reference proteome</keyword>
<accession>A0A3M7QUS8</accession>
<organism evidence="1 2">
    <name type="scientific">Brachionus plicatilis</name>
    <name type="common">Marine rotifer</name>
    <name type="synonym">Brachionus muelleri</name>
    <dbReference type="NCBI Taxonomy" id="10195"/>
    <lineage>
        <taxon>Eukaryota</taxon>
        <taxon>Metazoa</taxon>
        <taxon>Spiralia</taxon>
        <taxon>Gnathifera</taxon>
        <taxon>Rotifera</taxon>
        <taxon>Eurotatoria</taxon>
        <taxon>Monogononta</taxon>
        <taxon>Pseudotrocha</taxon>
        <taxon>Ploima</taxon>
        <taxon>Brachionidae</taxon>
        <taxon>Brachionus</taxon>
    </lineage>
</organism>
<dbReference type="Proteomes" id="UP000276133">
    <property type="component" value="Unassembled WGS sequence"/>
</dbReference>
<proteinExistence type="predicted"/>
<protein>
    <submittedName>
        <fullName evidence="1">Uncharacterized protein</fullName>
    </submittedName>
</protein>
<reference evidence="1 2" key="1">
    <citation type="journal article" date="2018" name="Sci. Rep.">
        <title>Genomic signatures of local adaptation to the degree of environmental predictability in rotifers.</title>
        <authorList>
            <person name="Franch-Gras L."/>
            <person name="Hahn C."/>
            <person name="Garcia-Roger E.M."/>
            <person name="Carmona M.J."/>
            <person name="Serra M."/>
            <person name="Gomez A."/>
        </authorList>
    </citation>
    <scope>NUCLEOTIDE SEQUENCE [LARGE SCALE GENOMIC DNA]</scope>
    <source>
        <strain evidence="1">HYR1</strain>
    </source>
</reference>
<comment type="caution">
    <text evidence="1">The sequence shown here is derived from an EMBL/GenBank/DDBJ whole genome shotgun (WGS) entry which is preliminary data.</text>
</comment>
<gene>
    <name evidence="1" type="ORF">BpHYR1_048949</name>
</gene>
<dbReference type="EMBL" id="REGN01005043">
    <property type="protein sequence ID" value="RNA15120.1"/>
    <property type="molecule type" value="Genomic_DNA"/>
</dbReference>
<evidence type="ECO:0000313" key="2">
    <source>
        <dbReference type="Proteomes" id="UP000276133"/>
    </source>
</evidence>